<feature type="region of interest" description="Disordered" evidence="2">
    <location>
        <begin position="704"/>
        <end position="724"/>
    </location>
</feature>
<feature type="compositionally biased region" description="Polar residues" evidence="2">
    <location>
        <begin position="4668"/>
        <end position="4680"/>
    </location>
</feature>
<feature type="signal peptide" evidence="3">
    <location>
        <begin position="1"/>
        <end position="27"/>
    </location>
</feature>
<dbReference type="PROSITE" id="PS50004">
    <property type="entry name" value="C2"/>
    <property type="match status" value="2"/>
</dbReference>
<evidence type="ECO:0000256" key="3">
    <source>
        <dbReference type="SAM" id="SignalP"/>
    </source>
</evidence>
<dbReference type="GO" id="GO:0006623">
    <property type="term" value="P:protein targeting to vacuole"/>
    <property type="evidence" value="ECO:0007669"/>
    <property type="project" value="TreeGrafter"/>
</dbReference>
<gene>
    <name evidence="5" type="ORF">WJX74_005172</name>
</gene>
<feature type="compositionally biased region" description="Low complexity" evidence="2">
    <location>
        <begin position="1704"/>
        <end position="1714"/>
    </location>
</feature>
<protein>
    <recommendedName>
        <fullName evidence="4">C2 domain-containing protein</fullName>
    </recommendedName>
</protein>
<feature type="compositionally biased region" description="Polar residues" evidence="2">
    <location>
        <begin position="963"/>
        <end position="1000"/>
    </location>
</feature>
<feature type="coiled-coil region" evidence="1">
    <location>
        <begin position="3167"/>
        <end position="3194"/>
    </location>
</feature>
<feature type="compositionally biased region" description="Polar residues" evidence="2">
    <location>
        <begin position="4582"/>
        <end position="4593"/>
    </location>
</feature>
<dbReference type="InterPro" id="IPR009543">
    <property type="entry name" value="VPS13_VAB"/>
</dbReference>
<dbReference type="PANTHER" id="PTHR16166">
    <property type="entry name" value="VACUOLAR PROTEIN SORTING-ASSOCIATED PROTEIN VPS13"/>
    <property type="match status" value="1"/>
</dbReference>
<evidence type="ECO:0000313" key="5">
    <source>
        <dbReference type="EMBL" id="KAK9833761.1"/>
    </source>
</evidence>
<evidence type="ECO:0000256" key="1">
    <source>
        <dbReference type="SAM" id="Coils"/>
    </source>
</evidence>
<feature type="compositionally biased region" description="Polar residues" evidence="2">
    <location>
        <begin position="1389"/>
        <end position="1407"/>
    </location>
</feature>
<feature type="compositionally biased region" description="Polar residues" evidence="2">
    <location>
        <begin position="4724"/>
        <end position="4738"/>
    </location>
</feature>
<feature type="region of interest" description="Disordered" evidence="2">
    <location>
        <begin position="3513"/>
        <end position="3541"/>
    </location>
</feature>
<feature type="compositionally biased region" description="Pro residues" evidence="2">
    <location>
        <begin position="4598"/>
        <end position="4614"/>
    </location>
</feature>
<feature type="region of interest" description="Disordered" evidence="2">
    <location>
        <begin position="3319"/>
        <end position="3347"/>
    </location>
</feature>
<dbReference type="GO" id="GO:0045053">
    <property type="term" value="P:protein retention in Golgi apparatus"/>
    <property type="evidence" value="ECO:0007669"/>
    <property type="project" value="TreeGrafter"/>
</dbReference>
<evidence type="ECO:0000313" key="6">
    <source>
        <dbReference type="Proteomes" id="UP001438707"/>
    </source>
</evidence>
<feature type="compositionally biased region" description="Gly residues" evidence="2">
    <location>
        <begin position="4877"/>
        <end position="4886"/>
    </location>
</feature>
<feature type="compositionally biased region" description="Basic and acidic residues" evidence="2">
    <location>
        <begin position="1004"/>
        <end position="1015"/>
    </location>
</feature>
<keyword evidence="6" id="KW-1185">Reference proteome</keyword>
<feature type="region of interest" description="Disordered" evidence="2">
    <location>
        <begin position="3271"/>
        <end position="3291"/>
    </location>
</feature>
<evidence type="ECO:0000256" key="2">
    <source>
        <dbReference type="SAM" id="MobiDB-lite"/>
    </source>
</evidence>
<organism evidence="5 6">
    <name type="scientific">Apatococcus lobatus</name>
    <dbReference type="NCBI Taxonomy" id="904363"/>
    <lineage>
        <taxon>Eukaryota</taxon>
        <taxon>Viridiplantae</taxon>
        <taxon>Chlorophyta</taxon>
        <taxon>core chlorophytes</taxon>
        <taxon>Trebouxiophyceae</taxon>
        <taxon>Chlorellales</taxon>
        <taxon>Chlorellaceae</taxon>
        <taxon>Apatococcus</taxon>
    </lineage>
</organism>
<proteinExistence type="predicted"/>
<feature type="compositionally biased region" description="Polar residues" evidence="2">
    <location>
        <begin position="3395"/>
        <end position="3426"/>
    </location>
</feature>
<feature type="compositionally biased region" description="Low complexity" evidence="2">
    <location>
        <begin position="3430"/>
        <end position="3450"/>
    </location>
</feature>
<feature type="region of interest" description="Disordered" evidence="2">
    <location>
        <begin position="4507"/>
        <end position="4819"/>
    </location>
</feature>
<dbReference type="SMART" id="SM00239">
    <property type="entry name" value="C2"/>
    <property type="match status" value="2"/>
</dbReference>
<sequence length="5002" mass="547891">MPTNLCSNPWTLVVFLGICLLLERFCGVTERICCAIIKAVLSRIILEGSSLKVVGSFWEGALEIQGLRLKQDVIDGFDLPFSCISASIERIRIQLSWLHNYTSPISLTISGAALYTRTRRNPQAVNFRAHKQELEKLRQKHRSSRLRAIEHVLWGTKEKSGNKAKMSIARHLSFIVARFVAIDISDWSLEILLDYAVDPPVSQQSAPPEALQHERVAGVGSTTVIHLRTLQVLGHQLGGSGALAVPAGYGVLSTGMAMRGLSVLMRPPSNGKQVEPLTVIKGWHISTRLQWRLASGFLDRLGTDQTPTAPVLRIQINPAALTVRLDAAAVMIALGLSASFLHFYRFYAYRKLRPQEPVDVAPISWWQHAGINVLREARHVTGWEGCKKRRVCHRQHLRERYQIIYLEHRSSTFWQRMQRRMSGITCGTRREMKRIEAGLSTLDIALFRWRAWAVYSEQESEAMDTTLESVYQILLAKGTLRQKRSRPFRAHIEAYAPKASLVLPGPIVNGQRLPLCTVSLTQLSCKVLAGSQTSRQLHSGSGAVFTQATCACFSIIDDFQLEQQRRDGITPALDTEQSLPWLVKSPAHSSSGADQAFFELNHHQPALRAASPSMLLVNMAPIDVIYNQGCLLNLFAYLDAAWPPRSLDPLAVQSAITLPEIVKESLTAQNLQPVTQQRGPEAKLQVEIGDVRLLLPLREEDSAGAIERSRRGQSFSEMPDSPDGSDAPAFFVVVIGGFSIGSAERRPGARSRTTTTSDTGGRDILSHRCTSLDRCPVGSLSESRVQTVRTYSMTEADLQQKFAAISLQARRQCEALFKTAHGDLGAAWMASRTAVSSLAMLQIQFNLQAFLARPSEQGAFSPDDCTTVVSPLSVDAFVEHGLEPSTDIDFRRLVQVSLSSSPIDLQISQAIKQQLSTMMTYLAKFDSQKVAELSQRFSQPDRESDPARRTSRNTKKSTTSQRIGSRNSLADSRTSPMTRQMSGLPTSRLSKDTGVTSRLTRSAAGHETDASRSEGKAQTASSEADEDDRRHEEAYPSAGYGFSMLMQLQAPALNLQLIREGNHEDDPALALFTLRLTEIQCSLASEQEVDVRIGLRSFGLFDEAQMPAHRAVLVPAPDVVSRKCLSLRSTLRQAFVTWRHQVAAQTSIRRRARDTLGHFFCHPASQICCHIVSGTEKVLITVDGSVLAARLDLATLRHAVQSAGDLIQGPSATEATNSGALSDAVVAAAAAEEGKDHGRKGKSVAVKYSEFFNHEQGGSGKKDSALDKERQLQQKAAVPASSFAAKPVPKRARRVIIQTMWRAMHATVAIDQKPLLSAMADNFEAAIEVSPEDVESKELFVQCSSVVLLDCSCGLPMYRAAMVIEPSLPDDFAIRTTIQRSRVYYPSSAYQQGSGDQTADAGSQSPTRHSDSQAAGRAPSSGKSSLKPPKIQALMQKVARTEVDHMQLVLVSRFIYDILYFSDQVKTSLTLFSQGQQAESAADDSPAMKAHYRPLREVKVHNVSIMIPRDSWSPEHLIIYSPQLRVLMPITAACLAELRPDLNRSASPAHARRASFAVHSSKVSWQDELNAMSARQDNRDNHFGREHSGLSLDPDDFADDWHDADGNFHNQFHHWWTGQHAGMAVQMKSMRMVWGLHKQEQQAVRQIWDGDDLLVSVPPDLTHYKAWCSWVKAIYGELQHHLLMAIMYSNMAEPSNFGPPAPSAAPVGASMPAPKSQPTRLGLDDSIPVAWDLEVNVRSVSFAAELLPGIDSAPGIGPPVAQLHVQDLNVRVACYEPWALRIINCCKSLLLLDARESEGQTAENSEVIAIQKHLLTQVGLPEATPAGHWQHLRSAVRHNIGPFAPPHQLARHSHLTSRSNPLSEPASATHHSSGSRAGGVSRKASFGAEAVQYSPRRLTGPAEAFVGPHEALDGFFMVYAIHPAEVEQNSQLTSGPHVMEVIASGVHLQWSQMLQLDLIWQLSQVYSSYTYSPWVSPYKEAPGPHGKQWMYCNVIMQNSQLLLPVPDAFQASAAPSNGPKGLLFQWDSLRLGYFFGGDGECLFRVNADKLAAVAQLPGSQDPQDFLVPLQANIDTSWHQPARRRNPSTMTVRVSLSDLHLQPSFGHVPMLQALVDQGRMSAAKQIEDFQVMQREAAAQGWDPAQAPAATFQPSMWKIDISTDTIAVGLVDDRYGHHILVLVAKLQELTFKHRRQHLRGHQPCAHSTASAAVEVAFLNSAMDAIEPIVEAWPVSLDHVHSADTRRFNITSSKRLNVVITPAAFRSIGDVRSFIILMNKPTSKGTSGLSGVPARIMHRWLEGTRGKMSTLYRLVNQTGLRLSYWVEQGGIKGDPYSVDARAESAVMVSPIEKTVILSDSQQQIRARVISMQFEGNWSTIQDVIVDKVGKYAYINGSTHDNTTTPIIMDVSLDIRTKVLTLHSPVRVENRTSVPLDFMLQISRSSFAQGGNQHGTASTTMPASGPLMPSAACYLPMPAMWGGIMYLHAIGWQLGKKDKIAIEPAALKEKQGLYSCPPIGDSKIGHTPLRQPTSNQKHPFHCCLKVTEEPIKAQMGANDSLAAHPEHCLAFYPPIIIHNVLPFEVEVFLQDHSTATDQERLSWLIPRGESQEVYNFDMVRKLKMHVHLKGYASVRAAAIHYPPSGYLDDSTRRSALADMPGLRLDKEIALIKSNVRYSTTQRLWQASERLSLRLQNKVDTGSRAREVTMYCPYWIINKTNEILQIQDTGHMSAPAKARPGLSSPTEPILFSTPRGQMRLCIDPAHWSRTLSLESLGINASTYVLGPARVPGPVLNEMLESGVTAIEIRDGISPRNLASRRHLPASLGLLSRDSGLETSSDAELEAPPSPKRLSAFQADPGHMLAKLNCAGAPAATTESVDQTRYEFSVEVALAPTIFSATKVVTISSRYVIFNNSPEYLQFGQRNAKLAWQLAPGSRMPFHWDDATGKPEMCLRPAAGSWNWSGAFSIEAAADLGVRMYNPSMNVYRIYTAEISSHGGAFLITVGKESDRAPYRIENRCEGAVVKFVQRDVEGEGWQALEPGQSTDYAWDEPLGSNRLRVMVREGRRLADVESDMLNLRPNINEYQLDMIKAYPVIKVRKSNQKMVSKMASAVRSAGALAGRTASATFARDQPDLDARHVYVSVHADGPTRVLCFSESKDRYTKGAGDESLAQLSKKLERLDVRIKDVDRQLDEMNERQNLDLSLAMGDRGDPEFCKEIADQISLDRQVSGTTPLSRAASNSVASSGGSELVQASPGSMSRMTMFAPRASMAPIGHTSIMPTDLLPPPQEEAPEEPLVHAPSTLKRMFRTSMAHMKKVNFGLRSGSLTRSDKHDNTPRATYDDDDTSENLSVPSLSTRVAAVLGNTSHVSPSSAWSSSFPEPALQGDLSQVAQGEESGPLQQSSGAQTSGTRLQPLISQGSPATPESTVPATWADAPLSDLSSSPDLSLQSSSAWPEGRMQSPPGRPTAVRPFPVYQVSPFSGTELDRLQSLSSEIYTPPPVQYPSRMAPTADTLRSSSIQPVSPSAVRIGTASPRPSSPQPRPILGGELVVRVVCAKGLSDAWRRGHHHVQDLFNKKYLMSKKSASRALRQETRVGRSEVYAVLKCEDQERRTGPAMGLKHPDWKEEASFRNISASSDIQVTVFGRQRLGHDVFLGEVVVPLRDISELHADRADPRKYTLGRRSTKEKVSGEIHLAMGWRITPAVELVMKLKSKQSEAERKEEILAQLHERYSAAKPADPSVRSGKRKSEASAREKPRRLDASRGSLEVKVLEARNIAAPNDLLRAFKSINAFVILSVSTEAGMTSQQTQVQKNTLEPRWNEQLTFKDISAADSVSLALMDRKRLTSDNQLGQADLKVDELCDGKPHYLWIQLEGHSAANTAAGGPGTELHVRTKWTKDVADDADNSSHGLSSELFLHGIGISFVEASIVKLSREVMYLLLEDIHVSINNLTSTRSGLFTVKSVQIDNQLLSSTHPVVLARTVNSNRHATPEVLMHDAAQTFKRHARQRQQQALQLQRPFVEIHWEMLQHNPSILYFKHFALSIQEMDLVIEEDFLDIISSLIRELPYGDIYQHDAPQTSQSFLSKEDPLQELLDPAAAMTSQGKSRRGRKWYFEKLDLRAVRCNLSLIPRPGFHEVDVGSNSNRYRLATALGIHFINITDVPLRLSALQLKNAFVSPQSLLAQLLRHLFYQAIGEMHKILGQVALLGTPIAFGSNILAGLASFFAEPAKARNPEEFVRGVLRGSGILLKYATFGFFNAFSQVAGSVGKGLAIMSMDQEYVNRFHQQPLTYQQRLLQGLQAAGVGSYEGVIGVVKLPIDGWQDNGLLGLVEGIAKGAAGLLLKPPSGILECFSKTISGLAIGIRTWGDEAVRLPRTRIRSPRHFAAFADDSGELVEFQQWQMTLQRADKGRYASDKVVDYLRNKPDKALIITEHHIVYMNTKRKQVRWAFSLSHLTHVSSHRLVVFLHHSLALAVWPVPADHSLRLPARKRVECRSRDLHQSLLVKLNQARAQHNGPDISSSPTARKPALTSAGAQNLQIMHRRPPVRKTTWGSLRLRLPDRASSMGDGDSAAFSRPSTDGAESLASSITDPSTELTESHPPLPRPSQQPHQYPQPPVSFGNLSLQPSGYNHDAGLGQPAALNVPSPPVGNHSSRPSRGIRRQLTGPKPPATSNLDATPQDGSQPLHELGRASAYPMHHPPRMASIPESPRAALPSAEQLRWATPSARPQPSLSKPSTGFIQQPGPGRGAGFARASTPAPGQYGGPMGLAPAIPGSSWSSQNGASEFQEPAASSSAAPHPPSIRTHDSPHFGSPPAVSSYGTDPPMATVSLVAPGNASAIRNGPLGGLTPAPLSQPAFGALPGQHAGAAGHYARQSLQGSSGGPQGGGSRPVQFQAAEVEKPGKVGKGGAGPSSAASGSSSSEHLRAIGLLCQAAAITGTSSSLSNQHLRSMRMLCQAYLSDSGRAHGDGRAAVESIQSLIDTQPGGREPLFTTIGLLASSAEAL</sequence>
<feature type="region of interest" description="Disordered" evidence="2">
    <location>
        <begin position="1389"/>
        <end position="1427"/>
    </location>
</feature>
<dbReference type="EMBL" id="JALJOS010000010">
    <property type="protein sequence ID" value="KAK9833761.1"/>
    <property type="molecule type" value="Genomic_DNA"/>
</dbReference>
<dbReference type="InterPro" id="IPR035892">
    <property type="entry name" value="C2_domain_sf"/>
</dbReference>
<feature type="region of interest" description="Disordered" evidence="2">
    <location>
        <begin position="1846"/>
        <end position="1881"/>
    </location>
</feature>
<feature type="region of interest" description="Disordered" evidence="2">
    <location>
        <begin position="744"/>
        <end position="765"/>
    </location>
</feature>
<feature type="region of interest" description="Disordered" evidence="2">
    <location>
        <begin position="3232"/>
        <end position="3252"/>
    </location>
</feature>
<keyword evidence="1" id="KW-0175">Coiled coil</keyword>
<evidence type="ECO:0000259" key="4">
    <source>
        <dbReference type="PROSITE" id="PS50004"/>
    </source>
</evidence>
<dbReference type="Gene3D" id="2.60.40.150">
    <property type="entry name" value="C2 domain"/>
    <property type="match status" value="2"/>
</dbReference>
<dbReference type="Proteomes" id="UP001438707">
    <property type="component" value="Unassembled WGS sequence"/>
</dbReference>
<dbReference type="PANTHER" id="PTHR16166:SF143">
    <property type="entry name" value="PROTEIN SORTING-ASSOCIATED PROTEIN, PUTATIVE (DUF1162)-RELATED"/>
    <property type="match status" value="1"/>
</dbReference>
<keyword evidence="3" id="KW-0732">Signal</keyword>
<dbReference type="InterPro" id="IPR000008">
    <property type="entry name" value="C2_dom"/>
</dbReference>
<feature type="compositionally biased region" description="Low complexity" evidence="2">
    <location>
        <begin position="3232"/>
        <end position="3245"/>
    </location>
</feature>
<dbReference type="Pfam" id="PF25036">
    <property type="entry name" value="VPS13_VAB"/>
    <property type="match status" value="1"/>
</dbReference>
<accession>A0AAW1RIW1</accession>
<dbReference type="SUPFAM" id="SSF49562">
    <property type="entry name" value="C2 domain (Calcium/lipid-binding domain, CaLB)"/>
    <property type="match status" value="2"/>
</dbReference>
<feature type="compositionally biased region" description="Basic and acidic residues" evidence="2">
    <location>
        <begin position="3744"/>
        <end position="3759"/>
    </location>
</feature>
<reference evidence="5 6" key="1">
    <citation type="journal article" date="2024" name="Nat. Commun.">
        <title>Phylogenomics reveals the evolutionary origins of lichenization in chlorophyte algae.</title>
        <authorList>
            <person name="Puginier C."/>
            <person name="Libourel C."/>
            <person name="Otte J."/>
            <person name="Skaloud P."/>
            <person name="Haon M."/>
            <person name="Grisel S."/>
            <person name="Petersen M."/>
            <person name="Berrin J.G."/>
            <person name="Delaux P.M."/>
            <person name="Dal Grande F."/>
            <person name="Keller J."/>
        </authorList>
    </citation>
    <scope>NUCLEOTIDE SEQUENCE [LARGE SCALE GENOMIC DNA]</scope>
    <source>
        <strain evidence="5 6">SAG 2145</strain>
    </source>
</reference>
<comment type="caution">
    <text evidence="5">The sequence shown here is derived from an EMBL/GenBank/DDBJ whole genome shotgun (WGS) entry which is preliminary data.</text>
</comment>
<feature type="region of interest" description="Disordered" evidence="2">
    <location>
        <begin position="3387"/>
        <end position="3469"/>
    </location>
</feature>
<dbReference type="CDD" id="cd00030">
    <property type="entry name" value="C2"/>
    <property type="match status" value="1"/>
</dbReference>
<feature type="compositionally biased region" description="Low complexity" evidence="2">
    <location>
        <begin position="750"/>
        <end position="759"/>
    </location>
</feature>
<feature type="domain" description="C2" evidence="4">
    <location>
        <begin position="3527"/>
        <end position="3675"/>
    </location>
</feature>
<dbReference type="InterPro" id="IPR026847">
    <property type="entry name" value="VPS13"/>
</dbReference>
<feature type="region of interest" description="Disordered" evidence="2">
    <location>
        <begin position="1699"/>
        <end position="1718"/>
    </location>
</feature>
<feature type="domain" description="C2" evidence="4">
    <location>
        <begin position="3742"/>
        <end position="3868"/>
    </location>
</feature>
<feature type="region of interest" description="Disordered" evidence="2">
    <location>
        <begin position="3731"/>
        <end position="3759"/>
    </location>
</feature>
<dbReference type="Pfam" id="PF00168">
    <property type="entry name" value="C2"/>
    <property type="match status" value="2"/>
</dbReference>
<feature type="compositionally biased region" description="Polar residues" evidence="2">
    <location>
        <begin position="4773"/>
        <end position="4782"/>
    </location>
</feature>
<name>A0AAW1RIW1_9CHLO</name>
<feature type="region of interest" description="Disordered" evidence="2">
    <location>
        <begin position="4853"/>
        <end position="4888"/>
    </location>
</feature>
<feature type="compositionally biased region" description="Basic and acidic residues" evidence="2">
    <location>
        <begin position="939"/>
        <end position="948"/>
    </location>
</feature>
<feature type="chain" id="PRO_5043923582" description="C2 domain-containing protein" evidence="3">
    <location>
        <begin position="28"/>
        <end position="5002"/>
    </location>
</feature>
<feature type="region of interest" description="Disordered" evidence="2">
    <location>
        <begin position="933"/>
        <end position="1032"/>
    </location>
</feature>